<proteinExistence type="predicted"/>
<sequence length="64" mass="6915">MKLDKDKIKILMARKCWKRSDLAKAYGVSPSRINIILGAAEVSTVVVGRMAAALGVDVTEIIEA</sequence>
<name>A0AAE3EC91_9FIRM</name>
<feature type="domain" description="HTH cro/C1-type" evidence="1">
    <location>
        <begin position="7"/>
        <end position="63"/>
    </location>
</feature>
<dbReference type="CDD" id="cd00093">
    <property type="entry name" value="HTH_XRE"/>
    <property type="match status" value="1"/>
</dbReference>
<evidence type="ECO:0000259" key="1">
    <source>
        <dbReference type="Pfam" id="PF13443"/>
    </source>
</evidence>
<organism evidence="2 3">
    <name type="scientific">Hominifimenecus microfluidus</name>
    <dbReference type="NCBI Taxonomy" id="2885348"/>
    <lineage>
        <taxon>Bacteria</taxon>
        <taxon>Bacillati</taxon>
        <taxon>Bacillota</taxon>
        <taxon>Clostridia</taxon>
        <taxon>Lachnospirales</taxon>
        <taxon>Lachnospiraceae</taxon>
        <taxon>Hominifimenecus</taxon>
    </lineage>
</organism>
<reference evidence="2" key="1">
    <citation type="submission" date="2021-10" db="EMBL/GenBank/DDBJ databases">
        <title>Anaerobic single-cell dispensing facilitates the cultivation of human gut bacteria.</title>
        <authorList>
            <person name="Afrizal A."/>
        </authorList>
    </citation>
    <scope>NUCLEOTIDE SEQUENCE</scope>
    <source>
        <strain evidence="2">CLA-AA-H215</strain>
    </source>
</reference>
<gene>
    <name evidence="2" type="ORF">LKD81_14635</name>
</gene>
<accession>A0AAE3EC91</accession>
<dbReference type="AlphaFoldDB" id="A0AAE3EC91"/>
<keyword evidence="3" id="KW-1185">Reference proteome</keyword>
<dbReference type="Proteomes" id="UP001198182">
    <property type="component" value="Unassembled WGS sequence"/>
</dbReference>
<dbReference type="Pfam" id="PF13443">
    <property type="entry name" value="HTH_26"/>
    <property type="match status" value="1"/>
</dbReference>
<dbReference type="GO" id="GO:0003677">
    <property type="term" value="F:DNA binding"/>
    <property type="evidence" value="ECO:0007669"/>
    <property type="project" value="InterPro"/>
</dbReference>
<dbReference type="RefSeq" id="WP_308454650.1">
    <property type="nucleotide sequence ID" value="NZ_JAJEQR010000055.1"/>
</dbReference>
<dbReference type="EMBL" id="JAJEQR010000055">
    <property type="protein sequence ID" value="MCC2232214.1"/>
    <property type="molecule type" value="Genomic_DNA"/>
</dbReference>
<dbReference type="SUPFAM" id="SSF47413">
    <property type="entry name" value="lambda repressor-like DNA-binding domains"/>
    <property type="match status" value="1"/>
</dbReference>
<comment type="caution">
    <text evidence="2">The sequence shown here is derived from an EMBL/GenBank/DDBJ whole genome shotgun (WGS) entry which is preliminary data.</text>
</comment>
<protein>
    <submittedName>
        <fullName evidence="2">Helix-turn-helix transcriptional regulator</fullName>
    </submittedName>
</protein>
<dbReference type="InterPro" id="IPR001387">
    <property type="entry name" value="Cro/C1-type_HTH"/>
</dbReference>
<evidence type="ECO:0000313" key="2">
    <source>
        <dbReference type="EMBL" id="MCC2232214.1"/>
    </source>
</evidence>
<evidence type="ECO:0000313" key="3">
    <source>
        <dbReference type="Proteomes" id="UP001198182"/>
    </source>
</evidence>
<dbReference type="Gene3D" id="1.10.260.40">
    <property type="entry name" value="lambda repressor-like DNA-binding domains"/>
    <property type="match status" value="1"/>
</dbReference>
<dbReference type="InterPro" id="IPR010982">
    <property type="entry name" value="Lambda_DNA-bd_dom_sf"/>
</dbReference>